<dbReference type="GO" id="GO:0030313">
    <property type="term" value="C:cell envelope"/>
    <property type="evidence" value="ECO:0007669"/>
    <property type="project" value="UniProtKB-SubCell"/>
</dbReference>
<keyword evidence="5" id="KW-1185">Reference proteome</keyword>
<reference evidence="5" key="1">
    <citation type="submission" date="2017-01" db="EMBL/GenBank/DDBJ databases">
        <authorList>
            <person name="Varghese N."/>
            <person name="Submissions S."/>
        </authorList>
    </citation>
    <scope>NUCLEOTIDE SEQUENCE [LARGE SCALE GENOMIC DNA]</scope>
    <source>
        <strain evidence="5">DSM 29430</strain>
    </source>
</reference>
<dbReference type="InterPro" id="IPR050465">
    <property type="entry name" value="UPF0194_transport"/>
</dbReference>
<proteinExistence type="predicted"/>
<evidence type="ECO:0000256" key="3">
    <source>
        <dbReference type="SAM" id="Coils"/>
    </source>
</evidence>
<organism evidence="4 5">
    <name type="scientific">Roseivivax lentus</name>
    <dbReference type="NCBI Taxonomy" id="633194"/>
    <lineage>
        <taxon>Bacteria</taxon>
        <taxon>Pseudomonadati</taxon>
        <taxon>Pseudomonadota</taxon>
        <taxon>Alphaproteobacteria</taxon>
        <taxon>Rhodobacterales</taxon>
        <taxon>Roseobacteraceae</taxon>
        <taxon>Roseivivax</taxon>
    </lineage>
</organism>
<gene>
    <name evidence="4" type="ORF">SAMN05421759_103240</name>
</gene>
<dbReference type="OrthoDB" id="7477732at2"/>
<protein>
    <submittedName>
        <fullName evidence="4">Multidrug resistance efflux pump</fullName>
    </submittedName>
</protein>
<sequence length="390" mass="42747">MNIFRLLTGVIIVAVALWIIIGEQMSGASANAVVNARVSTLRADVAGTLSLPDRALGSLVREGEVLASIDDPLVDNTRLNDLRMERAFAVAQIASANALAEASRDIRASLVERTEIYRTERLAELRTRLDHARRRLEILEGGDIPDDEEQILIDGFDEDLARLPFEPLRSELALDHARERVAVLEIAVRAAEQDVFLGDGYNDAPNAEQRAVELDSQIAAYETEKALAERRLAAIDMRLERERVRVTVLAGGVIASPVNGRYWEVLQPDGVAVQRGDPILRMLDCDSTFVTLSVTERVYNGLQVGQAASFRMDGDGRIFDAIIARLAGSGAATIYRNIAVAPSQQHLERYDVAILVPELNADPDLGCAVGRTGRAFFDDRPLDGLREALN</sequence>
<dbReference type="AlphaFoldDB" id="A0A1N7LXA9"/>
<dbReference type="EMBL" id="FTOQ01000003">
    <property type="protein sequence ID" value="SIS78488.1"/>
    <property type="molecule type" value="Genomic_DNA"/>
</dbReference>
<evidence type="ECO:0000256" key="2">
    <source>
        <dbReference type="ARBA" id="ARBA00023054"/>
    </source>
</evidence>
<dbReference type="PANTHER" id="PTHR32347">
    <property type="entry name" value="EFFLUX SYSTEM COMPONENT YKNX-RELATED"/>
    <property type="match status" value="1"/>
</dbReference>
<accession>A0A1N7LXA9</accession>
<evidence type="ECO:0000313" key="5">
    <source>
        <dbReference type="Proteomes" id="UP000186684"/>
    </source>
</evidence>
<keyword evidence="2 3" id="KW-0175">Coiled coil</keyword>
<feature type="coiled-coil region" evidence="3">
    <location>
        <begin position="174"/>
        <end position="238"/>
    </location>
</feature>
<evidence type="ECO:0000256" key="1">
    <source>
        <dbReference type="ARBA" id="ARBA00004196"/>
    </source>
</evidence>
<dbReference type="RefSeq" id="WP_076446873.1">
    <property type="nucleotide sequence ID" value="NZ_FTOQ01000003.1"/>
</dbReference>
<dbReference type="Proteomes" id="UP000186684">
    <property type="component" value="Unassembled WGS sequence"/>
</dbReference>
<comment type="subcellular location">
    <subcellularLocation>
        <location evidence="1">Cell envelope</location>
    </subcellularLocation>
</comment>
<name>A0A1N7LXA9_9RHOB</name>
<dbReference type="STRING" id="633194.SAMN05421759_103240"/>
<evidence type="ECO:0000313" key="4">
    <source>
        <dbReference type="EMBL" id="SIS78488.1"/>
    </source>
</evidence>
<dbReference type="PANTHER" id="PTHR32347:SF29">
    <property type="entry name" value="UPF0194 MEMBRANE PROTEIN YBHG"/>
    <property type="match status" value="1"/>
</dbReference>